<feature type="region of interest" description="Disordered" evidence="1">
    <location>
        <begin position="68"/>
        <end position="113"/>
    </location>
</feature>
<evidence type="ECO:0000313" key="4">
    <source>
        <dbReference type="EMBL" id="SFF36970.1"/>
    </source>
</evidence>
<dbReference type="PANTHER" id="PTHR19328:SF13">
    <property type="entry name" value="HIPL1 PROTEIN"/>
    <property type="match status" value="1"/>
</dbReference>
<feature type="transmembrane region" description="Helical" evidence="2">
    <location>
        <begin position="45"/>
        <end position="65"/>
    </location>
</feature>
<dbReference type="Pfam" id="PF07995">
    <property type="entry name" value="GSDH"/>
    <property type="match status" value="1"/>
</dbReference>
<gene>
    <name evidence="4" type="ORF">SAMN04488035_2701</name>
</gene>
<evidence type="ECO:0000256" key="2">
    <source>
        <dbReference type="SAM" id="Phobius"/>
    </source>
</evidence>
<name>A0A1I2I5S9_9MICO</name>
<accession>A0A1I2I5S9</accession>
<keyword evidence="2" id="KW-0812">Transmembrane</keyword>
<dbReference type="AlphaFoldDB" id="A0A1I2I5S9"/>
<evidence type="ECO:0000256" key="1">
    <source>
        <dbReference type="SAM" id="MobiDB-lite"/>
    </source>
</evidence>
<protein>
    <submittedName>
        <fullName evidence="4">Glucose/arabinose dehydrogenase, beta-propeller fold</fullName>
    </submittedName>
</protein>
<sequence length="486" mass="49733">MPDPTTPDPTTPDPTTPDPTTPDPTTPPSAPDAHAREPAALTRKVVAGASLLLLVVVGAVAITQLTGTDDAPGMLTERPGVAAPTQDDADPDAPGVDSDAAPEPGASESPSLEPVVLVPRVDVVDQTVVAEGLDVPWGLAELPDGDLLVTLRDRAQILRVSDASGGGGPVALTGPGAEQLLTETVPQGEGGLLGIAVAPSGPDPDAGTDANAGTDPATDTDTTTDPATAPDAVTVFVYRTGAEDNAVLRSTLTGNDLAPWEPVVTGIPRAGVHNGGALGIGPDGHLYVATGDAGDTRLAQDIESLGGKILRVALDGTVPSGNPIPGSPLWSWGHRNVQGLDWDDRERMFASEFGQNDIDELNLIVAGQNYGWPRAEGPGGTQDGFVDPVAWWSPMDASLSGLAVTSEGIYLAGLRGERLWRVPLGAVVRPEAIEPQALLVAEHGRLRGLLASDDGLLVATCNTDGRGEPAESDDRILRLTLAPAAG</sequence>
<dbReference type="InterPro" id="IPR011042">
    <property type="entry name" value="6-blade_b-propeller_TolB-like"/>
</dbReference>
<keyword evidence="5" id="KW-1185">Reference proteome</keyword>
<dbReference type="RefSeq" id="WP_229828795.1">
    <property type="nucleotide sequence ID" value="NZ_BNAN01000003.1"/>
</dbReference>
<proteinExistence type="predicted"/>
<evidence type="ECO:0000259" key="3">
    <source>
        <dbReference type="Pfam" id="PF07995"/>
    </source>
</evidence>
<dbReference type="InterPro" id="IPR011041">
    <property type="entry name" value="Quinoprot_gluc/sorb_DH_b-prop"/>
</dbReference>
<feature type="compositionally biased region" description="Low complexity" evidence="1">
    <location>
        <begin position="203"/>
        <end position="228"/>
    </location>
</feature>
<dbReference type="SUPFAM" id="SSF50952">
    <property type="entry name" value="Soluble quinoprotein glucose dehydrogenase"/>
    <property type="match status" value="1"/>
</dbReference>
<feature type="domain" description="Glucose/Sorbosone dehydrogenase" evidence="3">
    <location>
        <begin position="239"/>
        <end position="465"/>
    </location>
</feature>
<dbReference type="Proteomes" id="UP000198520">
    <property type="component" value="Unassembled WGS sequence"/>
</dbReference>
<dbReference type="PANTHER" id="PTHR19328">
    <property type="entry name" value="HEDGEHOG-INTERACTING PROTEIN"/>
    <property type="match status" value="1"/>
</dbReference>
<keyword evidence="2" id="KW-0472">Membrane</keyword>
<dbReference type="STRING" id="285351.SAMN04488035_2701"/>
<organism evidence="4 5">
    <name type="scientific">Flavimobilis marinus</name>
    <dbReference type="NCBI Taxonomy" id="285351"/>
    <lineage>
        <taxon>Bacteria</taxon>
        <taxon>Bacillati</taxon>
        <taxon>Actinomycetota</taxon>
        <taxon>Actinomycetes</taxon>
        <taxon>Micrococcales</taxon>
        <taxon>Jonesiaceae</taxon>
        <taxon>Flavimobilis</taxon>
    </lineage>
</organism>
<keyword evidence="2" id="KW-1133">Transmembrane helix</keyword>
<dbReference type="Gene3D" id="2.120.10.30">
    <property type="entry name" value="TolB, C-terminal domain"/>
    <property type="match status" value="1"/>
</dbReference>
<dbReference type="EMBL" id="FONZ01000007">
    <property type="protein sequence ID" value="SFF36970.1"/>
    <property type="molecule type" value="Genomic_DNA"/>
</dbReference>
<evidence type="ECO:0000313" key="5">
    <source>
        <dbReference type="Proteomes" id="UP000198520"/>
    </source>
</evidence>
<reference evidence="5" key="1">
    <citation type="submission" date="2016-10" db="EMBL/GenBank/DDBJ databases">
        <authorList>
            <person name="Varghese N."/>
            <person name="Submissions S."/>
        </authorList>
    </citation>
    <scope>NUCLEOTIDE SEQUENCE [LARGE SCALE GENOMIC DNA]</scope>
    <source>
        <strain evidence="5">DSM 19083</strain>
    </source>
</reference>
<feature type="region of interest" description="Disordered" evidence="1">
    <location>
        <begin position="197"/>
        <end position="228"/>
    </location>
</feature>
<dbReference type="InterPro" id="IPR012938">
    <property type="entry name" value="Glc/Sorbosone_DH"/>
</dbReference>
<feature type="region of interest" description="Disordered" evidence="1">
    <location>
        <begin position="1"/>
        <end position="38"/>
    </location>
</feature>
<feature type="compositionally biased region" description="Pro residues" evidence="1">
    <location>
        <begin position="1"/>
        <end position="30"/>
    </location>
</feature>